<evidence type="ECO:0008006" key="6">
    <source>
        <dbReference type="Google" id="ProtNLM"/>
    </source>
</evidence>
<comment type="caution">
    <text evidence="5">The sequence shown here is derived from an EMBL/GenBank/DDBJ whole genome shotgun (WGS) entry which is preliminary data.</text>
</comment>
<evidence type="ECO:0000256" key="2">
    <source>
        <dbReference type="ARBA" id="ARBA00022679"/>
    </source>
</evidence>
<dbReference type="SUPFAM" id="SSF48208">
    <property type="entry name" value="Six-hairpin glycosidases"/>
    <property type="match status" value="1"/>
</dbReference>
<proteinExistence type="predicted"/>
<dbReference type="Pfam" id="PF06165">
    <property type="entry name" value="GH94_b-supersand"/>
    <property type="match status" value="1"/>
</dbReference>
<feature type="non-terminal residue" evidence="5">
    <location>
        <position position="292"/>
    </location>
</feature>
<dbReference type="PANTHER" id="PTHR37469">
    <property type="entry name" value="CELLOBIONIC ACID PHOSPHORYLASE-RELATED"/>
    <property type="match status" value="1"/>
</dbReference>
<dbReference type="AlphaFoldDB" id="X1CCB4"/>
<dbReference type="InterPro" id="IPR010383">
    <property type="entry name" value="Glyco_hydrolase_94_b-supersand"/>
</dbReference>
<dbReference type="InterPro" id="IPR033432">
    <property type="entry name" value="GH94_catalytic"/>
</dbReference>
<feature type="non-terminal residue" evidence="5">
    <location>
        <position position="1"/>
    </location>
</feature>
<evidence type="ECO:0000259" key="3">
    <source>
        <dbReference type="Pfam" id="PF06165"/>
    </source>
</evidence>
<protein>
    <recommendedName>
        <fullName evidence="6">Glycosyl hydrolase 36 catalytic domain-containing protein</fullName>
    </recommendedName>
</protein>
<dbReference type="InterPro" id="IPR008928">
    <property type="entry name" value="6-hairpin_glycosidase_sf"/>
</dbReference>
<dbReference type="GO" id="GO:0005975">
    <property type="term" value="P:carbohydrate metabolic process"/>
    <property type="evidence" value="ECO:0007669"/>
    <property type="project" value="InterPro"/>
</dbReference>
<dbReference type="Gene3D" id="1.50.10.10">
    <property type="match status" value="1"/>
</dbReference>
<dbReference type="GO" id="GO:0016757">
    <property type="term" value="F:glycosyltransferase activity"/>
    <property type="evidence" value="ECO:0007669"/>
    <property type="project" value="UniProtKB-KW"/>
</dbReference>
<keyword evidence="2" id="KW-0808">Transferase</keyword>
<dbReference type="Pfam" id="PF17167">
    <property type="entry name" value="Glyco_hydro_94"/>
    <property type="match status" value="1"/>
</dbReference>
<dbReference type="InterPro" id="IPR052047">
    <property type="entry name" value="GH94_Enzymes"/>
</dbReference>
<dbReference type="Gene3D" id="2.70.98.40">
    <property type="entry name" value="Glycoside hydrolase, family 65, N-terminal domain"/>
    <property type="match status" value="1"/>
</dbReference>
<reference evidence="5" key="1">
    <citation type="journal article" date="2014" name="Front. Microbiol.">
        <title>High frequency of phylogenetically diverse reductive dehalogenase-homologous genes in deep subseafloor sedimentary metagenomes.</title>
        <authorList>
            <person name="Kawai M."/>
            <person name="Futagami T."/>
            <person name="Toyoda A."/>
            <person name="Takaki Y."/>
            <person name="Nishi S."/>
            <person name="Hori S."/>
            <person name="Arai W."/>
            <person name="Tsubouchi T."/>
            <person name="Morono Y."/>
            <person name="Uchiyama I."/>
            <person name="Ito T."/>
            <person name="Fujiyama A."/>
            <person name="Inagaki F."/>
            <person name="Takami H."/>
        </authorList>
    </citation>
    <scope>NUCLEOTIDE SEQUENCE</scope>
    <source>
        <strain evidence="5">Expedition CK06-06</strain>
    </source>
</reference>
<organism evidence="5">
    <name type="scientific">marine sediment metagenome</name>
    <dbReference type="NCBI Taxonomy" id="412755"/>
    <lineage>
        <taxon>unclassified sequences</taxon>
        <taxon>metagenomes</taxon>
        <taxon>ecological metagenomes</taxon>
    </lineage>
</organism>
<feature type="domain" description="Glycosyl hydrolase 94 catalytic" evidence="4">
    <location>
        <begin position="160"/>
        <end position="292"/>
    </location>
</feature>
<feature type="domain" description="Glycosyl hydrolase 94 supersandwich" evidence="3">
    <location>
        <begin position="2"/>
        <end position="147"/>
    </location>
</feature>
<evidence type="ECO:0000259" key="4">
    <source>
        <dbReference type="Pfam" id="PF17167"/>
    </source>
</evidence>
<accession>X1CCB4</accession>
<dbReference type="InterPro" id="IPR037018">
    <property type="entry name" value="GH65_N"/>
</dbReference>
<gene>
    <name evidence="5" type="ORF">S01H4_38378</name>
</gene>
<sequence length="292" mass="33819">LELDAVSVVEYTHFDAVRQFNNADWLPQTMQSRCIREKSGLLTLIQYAFMRRETNVNFFTSSHPISSFESDRKRFLGNNEYGTWSNPLSLQMEELASYEAHRGDNIGALLHHLGSFKPGETKGFITQLGQEQNFEKGRYGIEKYRSPEAVKKAFTEMNGFWDEFLTRMQVETPDPNMNRMLNIHNPRQCFIAKNWSRYLSYYQLGIGTRGIGFRDSSQDVMGVIDRIPEESKKLLRQLMVVQRKNGSAMHSFNPLTMEGSKGETEELPDRPKYYGDDHLWIVLAVTAYLKET</sequence>
<dbReference type="EMBL" id="BART01020694">
    <property type="protein sequence ID" value="GAH05202.1"/>
    <property type="molecule type" value="Genomic_DNA"/>
</dbReference>
<dbReference type="InterPro" id="IPR012341">
    <property type="entry name" value="6hp_glycosidase-like_sf"/>
</dbReference>
<dbReference type="PANTHER" id="PTHR37469:SF2">
    <property type="entry name" value="CELLOBIONIC ACID PHOSPHORYLASE"/>
    <property type="match status" value="1"/>
</dbReference>
<name>X1CCB4_9ZZZZ</name>
<evidence type="ECO:0000256" key="1">
    <source>
        <dbReference type="ARBA" id="ARBA00022676"/>
    </source>
</evidence>
<keyword evidence="1" id="KW-0328">Glycosyltransferase</keyword>
<evidence type="ECO:0000313" key="5">
    <source>
        <dbReference type="EMBL" id="GAH05202.1"/>
    </source>
</evidence>